<accession>A0A839SM63</accession>
<dbReference type="Proteomes" id="UP000581135">
    <property type="component" value="Unassembled WGS sequence"/>
</dbReference>
<feature type="transmembrane region" description="Helical" evidence="6">
    <location>
        <begin position="308"/>
        <end position="333"/>
    </location>
</feature>
<dbReference type="PROSITE" id="PS50850">
    <property type="entry name" value="MFS"/>
    <property type="match status" value="1"/>
</dbReference>
<feature type="transmembrane region" description="Helical" evidence="6">
    <location>
        <begin position="166"/>
        <end position="185"/>
    </location>
</feature>
<dbReference type="InterPro" id="IPR050189">
    <property type="entry name" value="MFS_Efflux_Transporters"/>
</dbReference>
<keyword evidence="2" id="KW-1003">Cell membrane</keyword>
<comment type="caution">
    <text evidence="8">The sequence shown here is derived from an EMBL/GenBank/DDBJ whole genome shotgun (WGS) entry which is preliminary data.</text>
</comment>
<dbReference type="GO" id="GO:0022857">
    <property type="term" value="F:transmembrane transporter activity"/>
    <property type="evidence" value="ECO:0007669"/>
    <property type="project" value="InterPro"/>
</dbReference>
<dbReference type="CDD" id="cd06174">
    <property type="entry name" value="MFS"/>
    <property type="match status" value="1"/>
</dbReference>
<dbReference type="PANTHER" id="PTHR43124:SF3">
    <property type="entry name" value="CHLORAMPHENICOL EFFLUX PUMP RV0191"/>
    <property type="match status" value="1"/>
</dbReference>
<feature type="transmembrane region" description="Helical" evidence="6">
    <location>
        <begin position="377"/>
        <end position="396"/>
    </location>
</feature>
<feature type="transmembrane region" description="Helical" evidence="6">
    <location>
        <begin position="77"/>
        <end position="95"/>
    </location>
</feature>
<dbReference type="Gene3D" id="1.20.1250.20">
    <property type="entry name" value="MFS general substrate transporter like domains"/>
    <property type="match status" value="2"/>
</dbReference>
<dbReference type="InterPro" id="IPR036259">
    <property type="entry name" value="MFS_trans_sf"/>
</dbReference>
<evidence type="ECO:0000256" key="6">
    <source>
        <dbReference type="SAM" id="Phobius"/>
    </source>
</evidence>
<dbReference type="AlphaFoldDB" id="A0A839SM63"/>
<dbReference type="SUPFAM" id="SSF103473">
    <property type="entry name" value="MFS general substrate transporter"/>
    <property type="match status" value="1"/>
</dbReference>
<evidence type="ECO:0000259" key="7">
    <source>
        <dbReference type="PROSITE" id="PS50850"/>
    </source>
</evidence>
<keyword evidence="4 6" id="KW-1133">Transmembrane helix</keyword>
<dbReference type="InterPro" id="IPR011701">
    <property type="entry name" value="MFS"/>
</dbReference>
<feature type="transmembrane region" description="Helical" evidence="6">
    <location>
        <begin position="46"/>
        <end position="65"/>
    </location>
</feature>
<dbReference type="Pfam" id="PF07690">
    <property type="entry name" value="MFS_1"/>
    <property type="match status" value="1"/>
</dbReference>
<proteinExistence type="predicted"/>
<evidence type="ECO:0000313" key="8">
    <source>
        <dbReference type="EMBL" id="MBB3063911.1"/>
    </source>
</evidence>
<feature type="transmembrane region" description="Helical" evidence="6">
    <location>
        <begin position="253"/>
        <end position="274"/>
    </location>
</feature>
<name>A0A839SM63_9PROT</name>
<dbReference type="EMBL" id="JACHXA010000001">
    <property type="protein sequence ID" value="MBB3063911.1"/>
    <property type="molecule type" value="Genomic_DNA"/>
</dbReference>
<evidence type="ECO:0000256" key="2">
    <source>
        <dbReference type="ARBA" id="ARBA00022475"/>
    </source>
</evidence>
<evidence type="ECO:0000256" key="3">
    <source>
        <dbReference type="ARBA" id="ARBA00022692"/>
    </source>
</evidence>
<dbReference type="GO" id="GO:0005886">
    <property type="term" value="C:plasma membrane"/>
    <property type="evidence" value="ECO:0007669"/>
    <property type="project" value="UniProtKB-SubCell"/>
</dbReference>
<evidence type="ECO:0000256" key="5">
    <source>
        <dbReference type="ARBA" id="ARBA00023136"/>
    </source>
</evidence>
<feature type="transmembrane region" description="Helical" evidence="6">
    <location>
        <begin position="345"/>
        <end position="365"/>
    </location>
</feature>
<dbReference type="PANTHER" id="PTHR43124">
    <property type="entry name" value="PURINE EFFLUX PUMP PBUE"/>
    <property type="match status" value="1"/>
</dbReference>
<keyword evidence="9" id="KW-1185">Reference proteome</keyword>
<comment type="subcellular location">
    <subcellularLocation>
        <location evidence="1">Cell membrane</location>
        <topology evidence="1">Multi-pass membrane protein</topology>
    </subcellularLocation>
</comment>
<feature type="transmembrane region" description="Helical" evidence="6">
    <location>
        <begin position="101"/>
        <end position="123"/>
    </location>
</feature>
<gene>
    <name evidence="8" type="ORF">FHR98_000176</name>
</gene>
<sequence>MTAREKTIWAAVLFGLSLSSYAAYQQFKLPPVMPRLLDLYAYEKLLAGGFMSVYAFVGLLLSFAIGRLVDGQGVRRALTLALLVSLAGNLLILAWPSDGLVVLIGRGLEGIAFAACALVGQMLATRYASARHMPLIAGAMASWVPIGQLVAIVTAQPALRYGDWHWLWYMALALTVVLYIWMLTLERRRPGLLPGPRHSSHVDEGAPLAQMEIASLVLVSAIFLLWSGQYFAYMTWLPQFLVEAMGLSFDNAMLGYALPVVTLIVFNAVTGSLLKAGVPLPPLFLGGLLLQALCWWTLPWIGADWTGVLSLIIYGATAGVVPTVLWALPALLVGQMRASGNAFGIIMTGRNVGVLVGPMLLPWLLARSGDWQGAAPTFGTIVIVAFGLGLLVVMLMRRNRERAAR</sequence>
<feature type="transmembrane region" description="Helical" evidence="6">
    <location>
        <begin position="283"/>
        <end position="302"/>
    </location>
</feature>
<dbReference type="RefSeq" id="WP_183414721.1">
    <property type="nucleotide sequence ID" value="NZ_JACHXA010000001.1"/>
</dbReference>
<feature type="domain" description="Major facilitator superfamily (MFS) profile" evidence="7">
    <location>
        <begin position="8"/>
        <end position="400"/>
    </location>
</feature>
<keyword evidence="3 6" id="KW-0812">Transmembrane</keyword>
<evidence type="ECO:0000313" key="9">
    <source>
        <dbReference type="Proteomes" id="UP000581135"/>
    </source>
</evidence>
<evidence type="ECO:0000256" key="1">
    <source>
        <dbReference type="ARBA" id="ARBA00004651"/>
    </source>
</evidence>
<feature type="transmembrane region" description="Helical" evidence="6">
    <location>
        <begin position="213"/>
        <end position="233"/>
    </location>
</feature>
<reference evidence="8 9" key="1">
    <citation type="submission" date="2020-08" db="EMBL/GenBank/DDBJ databases">
        <title>Genomic Encyclopedia of Type Strains, Phase III (KMG-III): the genomes of soil and plant-associated and newly described type strains.</title>
        <authorList>
            <person name="Whitman W."/>
        </authorList>
    </citation>
    <scope>NUCLEOTIDE SEQUENCE [LARGE SCALE GENOMIC DNA]</scope>
    <source>
        <strain evidence="8 9">CECT 8803</strain>
    </source>
</reference>
<organism evidence="8 9">
    <name type="scientific">Limibacillus halophilus</name>
    <dbReference type="NCBI Taxonomy" id="1579333"/>
    <lineage>
        <taxon>Bacteria</taxon>
        <taxon>Pseudomonadati</taxon>
        <taxon>Pseudomonadota</taxon>
        <taxon>Alphaproteobacteria</taxon>
        <taxon>Rhodospirillales</taxon>
        <taxon>Rhodovibrionaceae</taxon>
        <taxon>Limibacillus</taxon>
    </lineage>
</organism>
<protein>
    <submittedName>
        <fullName evidence="8">MFS family permease</fullName>
    </submittedName>
</protein>
<dbReference type="InterPro" id="IPR020846">
    <property type="entry name" value="MFS_dom"/>
</dbReference>
<feature type="transmembrane region" description="Helical" evidence="6">
    <location>
        <begin position="135"/>
        <end position="154"/>
    </location>
</feature>
<evidence type="ECO:0000256" key="4">
    <source>
        <dbReference type="ARBA" id="ARBA00022989"/>
    </source>
</evidence>
<keyword evidence="5 6" id="KW-0472">Membrane</keyword>